<dbReference type="Proteomes" id="UP000692954">
    <property type="component" value="Unassembled WGS sequence"/>
</dbReference>
<dbReference type="SMART" id="SM00639">
    <property type="entry name" value="PSA"/>
    <property type="match status" value="14"/>
</dbReference>
<evidence type="ECO:0000313" key="3">
    <source>
        <dbReference type="Proteomes" id="UP000692954"/>
    </source>
</evidence>
<evidence type="ECO:0000256" key="1">
    <source>
        <dbReference type="SAM" id="SignalP"/>
    </source>
</evidence>
<accession>A0A8S1L666</accession>
<reference evidence="2" key="1">
    <citation type="submission" date="2021-01" db="EMBL/GenBank/DDBJ databases">
        <authorList>
            <consortium name="Genoscope - CEA"/>
            <person name="William W."/>
        </authorList>
    </citation>
    <scope>NUCLEOTIDE SEQUENCE</scope>
</reference>
<proteinExistence type="predicted"/>
<evidence type="ECO:0000313" key="2">
    <source>
        <dbReference type="EMBL" id="CAD8058154.1"/>
    </source>
</evidence>
<name>A0A8S1L666_9CILI</name>
<dbReference type="Pfam" id="PF01508">
    <property type="entry name" value="Paramecium_SA"/>
    <property type="match status" value="6"/>
</dbReference>
<dbReference type="OrthoDB" id="299723at2759"/>
<dbReference type="InterPro" id="IPR002895">
    <property type="entry name" value="Paramecium_SA"/>
</dbReference>
<comment type="caution">
    <text evidence="2">The sequence shown here is derived from an EMBL/GenBank/DDBJ whole genome shotgun (WGS) entry which is preliminary data.</text>
</comment>
<organism evidence="2 3">
    <name type="scientific">Paramecium sonneborni</name>
    <dbReference type="NCBI Taxonomy" id="65129"/>
    <lineage>
        <taxon>Eukaryota</taxon>
        <taxon>Sar</taxon>
        <taxon>Alveolata</taxon>
        <taxon>Ciliophora</taxon>
        <taxon>Intramacronucleata</taxon>
        <taxon>Oligohymenophorea</taxon>
        <taxon>Peniculida</taxon>
        <taxon>Parameciidae</taxon>
        <taxon>Paramecium</taxon>
    </lineage>
</organism>
<dbReference type="EMBL" id="CAJJDN010000012">
    <property type="protein sequence ID" value="CAD8058154.1"/>
    <property type="molecule type" value="Genomic_DNA"/>
</dbReference>
<keyword evidence="3" id="KW-1185">Reference proteome</keyword>
<gene>
    <name evidence="2" type="ORF">PSON_ATCC_30995.1.T0120058</name>
</gene>
<dbReference type="AlphaFoldDB" id="A0A8S1L666"/>
<protein>
    <submittedName>
        <fullName evidence="2">Uncharacterized protein</fullName>
    </submittedName>
</protein>
<sequence>MKFLLISITLILFQVRSVSVNLTDVCQCTTLQAQKDCLEWTKCEWDKTTNKCKAAGTATETGTTTRFISKSCTDTKDCRKTQGCALVEDKDKKQKCVIMGDCQSYLGSSNAECQKYSFRCNWDPKQQTCTSNNVCDQYSGEGKKTDCESVTQQNGESWCKFNTDDNKCRKKECSDYTKTTDAECAASLQDGNCKSDKKKCLTELVKCESYPVEDCLNVITSDVIISNKQCELNKDKTKCQKVSCQGATDSTSDKGCDTYMTGCITNNKECYNKPLPKCQTYSTSDCSSLKGPLGNCILTSGETPLCRDPICEDYQEASDEDCRKKDPTCLYTNGVYCVNQLADKCDSYEPSQTGDCNNLFSKEGKCKSTDQTKCALDKCEEQKLTTNEECAKYSALGLLQSRCITNGVHCVLSLADSCSSIVTNDNACDQFISKEGKCKSKEGSPSICELASCNAQIFTDDVECQKYSSNGIAPEVKCKTDGKKCVDNLKTCNLYLQEEGCSSLKGSDGQCTDDNAADSTKCIVKTCDQITDPSATSCPAGNNSCFFDGVGCIKELKTCESYTSNCDKIISKTKEPCTTNPSDPNKCVKKTCLTAPTSTSSDEQCMIYLLGCVTTGYGCIDKLSTCDTYKGVKSTCEKYIGTDGKCTAEDSNKETDKCKAKDCANATSPTNDTSCNSYSNVCFYNARVQKCSKRVLACDTLKSQTDCEGYLTLETSQFCIWENSKCVQATCNTINNVKSKEGCAVYGANCEYDGLNGCKDKINYTCSTLRSASLCTQDSQLNACLWDTTNKTCIKYNKCSDFALTPAKENEEKTNDQISEETKTCKLLSDKCYSAGGTTCISKVPCTVIKEEKSCLGTIGIDDKVCGYDAKEQACKTFGSCTDIELVTHTECQLYSNTCTSDGKTCVAIKNCSDATNKETCDLGGLDGKCIWSDPTCRLWTCSDATGSTHDACNKLSSSCTTDGTKCMDIGECSTYSDKNCVLGLKNTVCFYDKEKTTCRNKICSDYTNITNQSDCDKVGCAHDPEAKACIVKDKCSLYKQEKTCNNNKSNDNKECVWVEGPQPGCKELATCSDAQKNKAKCEMLNCYYLQANSTSNPPTESQCKNMDCYGKNPSSTAASGCQPFQSEKDGKKNLTFCGWIEKDNKCGEVDPNGIYKEDVCFKLSEYTYYWSTSTSKCTSCKGSITTPPNGNNTTNQTNNTTGNVTDSKGFRLEIAIFIIISFLLI</sequence>
<feature type="signal peptide" evidence="1">
    <location>
        <begin position="1"/>
        <end position="20"/>
    </location>
</feature>
<feature type="chain" id="PRO_5035777729" evidence="1">
    <location>
        <begin position="21"/>
        <end position="1226"/>
    </location>
</feature>
<keyword evidence="1" id="KW-0732">Signal</keyword>